<feature type="compositionally biased region" description="Low complexity" evidence="1">
    <location>
        <begin position="131"/>
        <end position="143"/>
    </location>
</feature>
<name>A0A8V0Z5W8_CHICK</name>
<proteinExistence type="predicted"/>
<feature type="region of interest" description="Disordered" evidence="1">
    <location>
        <begin position="341"/>
        <end position="379"/>
    </location>
</feature>
<protein>
    <submittedName>
        <fullName evidence="3">Transmembrane protein 52</fullName>
    </submittedName>
</protein>
<dbReference type="Proteomes" id="UP000000539">
    <property type="component" value="Chromosome 21"/>
</dbReference>
<reference evidence="3" key="2">
    <citation type="submission" date="2025-08" db="UniProtKB">
        <authorList>
            <consortium name="Ensembl"/>
        </authorList>
    </citation>
    <scope>IDENTIFICATION</scope>
    <source>
        <strain evidence="3">broiler</strain>
    </source>
</reference>
<reference evidence="3" key="3">
    <citation type="submission" date="2025-09" db="UniProtKB">
        <authorList>
            <consortium name="Ensembl"/>
        </authorList>
    </citation>
    <scope>IDENTIFICATION</scope>
    <source>
        <strain evidence="3">broiler</strain>
    </source>
</reference>
<keyword evidence="4" id="KW-1185">Reference proteome</keyword>
<organism evidence="3 4">
    <name type="scientific">Gallus gallus</name>
    <name type="common">Chicken</name>
    <dbReference type="NCBI Taxonomy" id="9031"/>
    <lineage>
        <taxon>Eukaryota</taxon>
        <taxon>Metazoa</taxon>
        <taxon>Chordata</taxon>
        <taxon>Craniata</taxon>
        <taxon>Vertebrata</taxon>
        <taxon>Euteleostomi</taxon>
        <taxon>Archelosauria</taxon>
        <taxon>Archosauria</taxon>
        <taxon>Dinosauria</taxon>
        <taxon>Saurischia</taxon>
        <taxon>Theropoda</taxon>
        <taxon>Coelurosauria</taxon>
        <taxon>Aves</taxon>
        <taxon>Neognathae</taxon>
        <taxon>Galloanserae</taxon>
        <taxon>Galliformes</taxon>
        <taxon>Phasianidae</taxon>
        <taxon>Phasianinae</taxon>
        <taxon>Gallus</taxon>
    </lineage>
</organism>
<dbReference type="AlphaFoldDB" id="A0A8V0Z5W8"/>
<keyword evidence="2" id="KW-0812">Transmembrane</keyword>
<evidence type="ECO:0000256" key="1">
    <source>
        <dbReference type="SAM" id="MobiDB-lite"/>
    </source>
</evidence>
<feature type="region of interest" description="Disordered" evidence="1">
    <location>
        <begin position="128"/>
        <end position="185"/>
    </location>
</feature>
<keyword evidence="2" id="KW-1133">Transmembrane helix</keyword>
<feature type="transmembrane region" description="Helical" evidence="2">
    <location>
        <begin position="217"/>
        <end position="238"/>
    </location>
</feature>
<dbReference type="Ensembl" id="ENSGALT00010048561.1">
    <property type="protein sequence ID" value="ENSGALP00010028652.1"/>
    <property type="gene ID" value="ENSGALG00010020106.1"/>
</dbReference>
<dbReference type="Pfam" id="PF14979">
    <property type="entry name" value="TMEM52"/>
    <property type="match status" value="1"/>
</dbReference>
<gene>
    <name evidence="3" type="primary">TMEM52</name>
</gene>
<sequence>MLNTVTFFWLQTHCQRSIKTFSSVFLYVLTRLSKNTNYLLSQSFVTVFYSYFLIYFSLCLQNTSETSQPPAVCSAARKSHRYPFVKSNEQQSNTAPVKPLPAAFSPSGLLFYHVSNFTASIVRGRPTQSPAAAARSRAGTSGTPERVRGARRGPCGGAPQEITALRGPGGLGPASAPPRGGRLRSARRAAAPLCSSVDSTKDSDQCPQNMSNWTSLWYVWLILLTVFMLLLCGITASCKKFCCRKKRPPVQPFPRHPYDLTVVAIDSDSTAHSTVTSYSSFQYPPSAPIPSIFVGLDRSTVSPPAYSPYAMDLPPSYDEAVQMGKQHIEVALVNQKLSDIPGQVMPGGQNPIQNSPDIINRDPATQPNSEDATQEQPQL</sequence>
<feature type="compositionally biased region" description="Polar residues" evidence="1">
    <location>
        <begin position="350"/>
        <end position="379"/>
    </location>
</feature>
<evidence type="ECO:0000313" key="4">
    <source>
        <dbReference type="Proteomes" id="UP000000539"/>
    </source>
</evidence>
<evidence type="ECO:0000313" key="3">
    <source>
        <dbReference type="Ensembl" id="ENSGALP00010028652.1"/>
    </source>
</evidence>
<dbReference type="InterPro" id="IPR038942">
    <property type="entry name" value="TMEM52"/>
</dbReference>
<dbReference type="OrthoDB" id="9424925at2759"/>
<accession>A0A8V0Z5W8</accession>
<dbReference type="PANTHER" id="PTHR33955">
    <property type="entry name" value="TRANSMEMBRANE PROTEIN 52"/>
    <property type="match status" value="1"/>
</dbReference>
<keyword evidence="2" id="KW-0472">Membrane</keyword>
<feature type="transmembrane region" description="Helical" evidence="2">
    <location>
        <begin position="38"/>
        <end position="58"/>
    </location>
</feature>
<dbReference type="PANTHER" id="PTHR33955:SF2">
    <property type="entry name" value="TRANSMEMBRANE PROTEIN 52"/>
    <property type="match status" value="1"/>
</dbReference>
<dbReference type="GeneTree" id="ENSGT00730000111432"/>
<reference evidence="3" key="1">
    <citation type="submission" date="2020-11" db="EMBL/GenBank/DDBJ databases">
        <title>Gallus gallus (Chicken) genome, bGalGal1, GRCg7b, maternal haplotype autosomes + Z &amp; W.</title>
        <authorList>
            <person name="Warren W."/>
            <person name="Formenti G."/>
            <person name="Fedrigo O."/>
            <person name="Haase B."/>
            <person name="Mountcastle J."/>
            <person name="Balacco J."/>
            <person name="Tracey A."/>
            <person name="Schneider V."/>
            <person name="Okimoto R."/>
            <person name="Cheng H."/>
            <person name="Hawken R."/>
            <person name="Howe K."/>
            <person name="Jarvis E.D."/>
        </authorList>
    </citation>
    <scope>NUCLEOTIDE SEQUENCE [LARGE SCALE GENOMIC DNA]</scope>
    <source>
        <strain evidence="3">Broiler</strain>
    </source>
</reference>
<evidence type="ECO:0000256" key="2">
    <source>
        <dbReference type="SAM" id="Phobius"/>
    </source>
</evidence>